<evidence type="ECO:0000256" key="1">
    <source>
        <dbReference type="SAM" id="Phobius"/>
    </source>
</evidence>
<feature type="chain" id="PRO_5037653396" evidence="2">
    <location>
        <begin position="24"/>
        <end position="123"/>
    </location>
</feature>
<dbReference type="Pfam" id="PF04241">
    <property type="entry name" value="DUF423"/>
    <property type="match status" value="1"/>
</dbReference>
<dbReference type="KEGG" id="xdi:EZH22_26800"/>
<gene>
    <name evidence="3" type="ORF">EZH22_26800</name>
</gene>
<proteinExistence type="predicted"/>
<feature type="signal peptide" evidence="2">
    <location>
        <begin position="1"/>
        <end position="23"/>
    </location>
</feature>
<evidence type="ECO:0000256" key="2">
    <source>
        <dbReference type="SAM" id="SignalP"/>
    </source>
</evidence>
<dbReference type="Proteomes" id="UP000596427">
    <property type="component" value="Chromosome"/>
</dbReference>
<keyword evidence="2" id="KW-0732">Signal</keyword>
<dbReference type="InterPro" id="IPR006696">
    <property type="entry name" value="DUF423"/>
</dbReference>
<sequence length="123" mass="12214">MDPWTRILLFLAGLMGAAGVAVAAAAAHMGGGDNLVTSAHFLLFHATALAGLLAVGLQLGRGRIALQAGASAIALGAVLFSGDLAMRALMEVKLLGGSAPFGGTLMMAGWLIVAGAALFARKA</sequence>
<keyword evidence="1" id="KW-0812">Transmembrane</keyword>
<feature type="transmembrane region" description="Helical" evidence="1">
    <location>
        <begin position="101"/>
        <end position="120"/>
    </location>
</feature>
<dbReference type="AlphaFoldDB" id="A0A974SIA9"/>
<keyword evidence="1" id="KW-1133">Transmembrane helix</keyword>
<reference evidence="3 4" key="1">
    <citation type="submission" date="2020-10" db="EMBL/GenBank/DDBJ databases">
        <title>Degradation of 1,4-Dioxane by Xanthobacter sp. YN2, via a Novel Group-2 Soluble Di-Iron Monooxygenase.</title>
        <authorList>
            <person name="Ma F."/>
            <person name="Wang Y."/>
            <person name="Yang J."/>
            <person name="Guo H."/>
            <person name="Su D."/>
            <person name="Yu L."/>
        </authorList>
    </citation>
    <scope>NUCLEOTIDE SEQUENCE [LARGE SCALE GENOMIC DNA]</scope>
    <source>
        <strain evidence="3 4">YN2</strain>
    </source>
</reference>
<name>A0A974SIA9_9HYPH</name>
<dbReference type="EMBL" id="CP063362">
    <property type="protein sequence ID" value="QRG06505.1"/>
    <property type="molecule type" value="Genomic_DNA"/>
</dbReference>
<protein>
    <submittedName>
        <fullName evidence="3">DUF423 domain-containing protein</fullName>
    </submittedName>
</protein>
<keyword evidence="4" id="KW-1185">Reference proteome</keyword>
<accession>A0A974SIA9</accession>
<keyword evidence="1" id="KW-0472">Membrane</keyword>
<organism evidence="3 4">
    <name type="scientific">Xanthobacter dioxanivorans</name>
    <dbReference type="NCBI Taxonomy" id="2528964"/>
    <lineage>
        <taxon>Bacteria</taxon>
        <taxon>Pseudomonadati</taxon>
        <taxon>Pseudomonadota</taxon>
        <taxon>Alphaproteobacteria</taxon>
        <taxon>Hyphomicrobiales</taxon>
        <taxon>Xanthobacteraceae</taxon>
        <taxon>Xanthobacter</taxon>
    </lineage>
</organism>
<evidence type="ECO:0000313" key="3">
    <source>
        <dbReference type="EMBL" id="QRG06505.1"/>
    </source>
</evidence>
<feature type="transmembrane region" description="Helical" evidence="1">
    <location>
        <begin position="64"/>
        <end position="81"/>
    </location>
</feature>
<dbReference type="RefSeq" id="WP_203193412.1">
    <property type="nucleotide sequence ID" value="NZ_CP063362.1"/>
</dbReference>
<evidence type="ECO:0000313" key="4">
    <source>
        <dbReference type="Proteomes" id="UP000596427"/>
    </source>
</evidence>
<feature type="transmembrane region" description="Helical" evidence="1">
    <location>
        <begin position="39"/>
        <end position="57"/>
    </location>
</feature>